<reference evidence="2" key="1">
    <citation type="submission" date="2018-05" db="EMBL/GenBank/DDBJ databases">
        <authorList>
            <person name="Lanie J.A."/>
            <person name="Ng W.-L."/>
            <person name="Kazmierczak K.M."/>
            <person name="Andrzejewski T.M."/>
            <person name="Davidsen T.M."/>
            <person name="Wayne K.J."/>
            <person name="Tettelin H."/>
            <person name="Glass J.I."/>
            <person name="Rusch D."/>
            <person name="Podicherti R."/>
            <person name="Tsui H.-C.T."/>
            <person name="Winkler M.E."/>
        </authorList>
    </citation>
    <scope>NUCLEOTIDE SEQUENCE</scope>
</reference>
<sequence length="46" mass="5010">MLYLALGTVGMLFILQGYWPVTFLLWSGNAIPGVLLVQSLGKENAN</sequence>
<proteinExistence type="predicted"/>
<dbReference type="AlphaFoldDB" id="A0A381YB69"/>
<evidence type="ECO:0000256" key="1">
    <source>
        <dbReference type="SAM" id="Phobius"/>
    </source>
</evidence>
<evidence type="ECO:0000313" key="2">
    <source>
        <dbReference type="EMBL" id="SVA74140.1"/>
    </source>
</evidence>
<keyword evidence="1" id="KW-1133">Transmembrane helix</keyword>
<dbReference type="EMBL" id="UINC01017788">
    <property type="protein sequence ID" value="SVA74140.1"/>
    <property type="molecule type" value="Genomic_DNA"/>
</dbReference>
<gene>
    <name evidence="2" type="ORF">METZ01_LOCUS126994</name>
</gene>
<organism evidence="2">
    <name type="scientific">marine metagenome</name>
    <dbReference type="NCBI Taxonomy" id="408172"/>
    <lineage>
        <taxon>unclassified sequences</taxon>
        <taxon>metagenomes</taxon>
        <taxon>ecological metagenomes</taxon>
    </lineage>
</organism>
<keyword evidence="1" id="KW-0812">Transmembrane</keyword>
<feature type="transmembrane region" description="Helical" evidence="1">
    <location>
        <begin position="6"/>
        <end position="26"/>
    </location>
</feature>
<name>A0A381YB69_9ZZZZ</name>
<keyword evidence="1" id="KW-0472">Membrane</keyword>
<accession>A0A381YB69</accession>
<protein>
    <submittedName>
        <fullName evidence="2">Uncharacterized protein</fullName>
    </submittedName>
</protein>